<dbReference type="EMBL" id="BARU01048699">
    <property type="protein sequence ID" value="GAH98488.1"/>
    <property type="molecule type" value="Genomic_DNA"/>
</dbReference>
<organism evidence="2">
    <name type="scientific">marine sediment metagenome</name>
    <dbReference type="NCBI Taxonomy" id="412755"/>
    <lineage>
        <taxon>unclassified sequences</taxon>
        <taxon>metagenomes</taxon>
        <taxon>ecological metagenomes</taxon>
    </lineage>
</organism>
<gene>
    <name evidence="2" type="ORF">S03H2_72212</name>
</gene>
<evidence type="ECO:0000313" key="2">
    <source>
        <dbReference type="EMBL" id="GAH98488.1"/>
    </source>
</evidence>
<proteinExistence type="predicted"/>
<dbReference type="AlphaFoldDB" id="X1LWK9"/>
<reference evidence="2" key="1">
    <citation type="journal article" date="2014" name="Front. Microbiol.">
        <title>High frequency of phylogenetically diverse reductive dehalogenase-homologous genes in deep subseafloor sedimentary metagenomes.</title>
        <authorList>
            <person name="Kawai M."/>
            <person name="Futagami T."/>
            <person name="Toyoda A."/>
            <person name="Takaki Y."/>
            <person name="Nishi S."/>
            <person name="Hori S."/>
            <person name="Arai W."/>
            <person name="Tsubouchi T."/>
            <person name="Morono Y."/>
            <person name="Uchiyama I."/>
            <person name="Ito T."/>
            <person name="Fujiyama A."/>
            <person name="Inagaki F."/>
            <person name="Takami H."/>
        </authorList>
    </citation>
    <scope>NUCLEOTIDE SEQUENCE</scope>
    <source>
        <strain evidence="2">Expedition CK06-06</strain>
    </source>
</reference>
<name>X1LWK9_9ZZZZ</name>
<feature type="non-terminal residue" evidence="2">
    <location>
        <position position="67"/>
    </location>
</feature>
<feature type="transmembrane region" description="Helical" evidence="1">
    <location>
        <begin position="6"/>
        <end position="28"/>
    </location>
</feature>
<evidence type="ECO:0000256" key="1">
    <source>
        <dbReference type="SAM" id="Phobius"/>
    </source>
</evidence>
<accession>X1LWK9</accession>
<keyword evidence="1" id="KW-1133">Transmembrane helix</keyword>
<comment type="caution">
    <text evidence="2">The sequence shown here is derived from an EMBL/GenBank/DDBJ whole genome shotgun (WGS) entry which is preliminary data.</text>
</comment>
<keyword evidence="1" id="KW-0812">Transmembrane</keyword>
<feature type="non-terminal residue" evidence="2">
    <location>
        <position position="1"/>
    </location>
</feature>
<sequence>EITEHHLGIIASAGIIANLIFAIIGYFIGFTDFARDAIQIKLLIGKRKIFEIIGKKAPAGNGLLRCQ</sequence>
<protein>
    <submittedName>
        <fullName evidence="2">Uncharacterized protein</fullName>
    </submittedName>
</protein>
<keyword evidence="1" id="KW-0472">Membrane</keyword>